<dbReference type="Proteomes" id="UP001141327">
    <property type="component" value="Unassembled WGS sequence"/>
</dbReference>
<keyword evidence="2 4" id="KW-0808">Transferase</keyword>
<dbReference type="PANTHER" id="PTHR30409:SF1">
    <property type="entry name" value="CARBAMATE KINASE-RELATED"/>
    <property type="match status" value="1"/>
</dbReference>
<evidence type="ECO:0000256" key="4">
    <source>
        <dbReference type="PIRNR" id="PIRNR000723"/>
    </source>
</evidence>
<dbReference type="SUPFAM" id="SSF53633">
    <property type="entry name" value="Carbamate kinase-like"/>
    <property type="match status" value="1"/>
</dbReference>
<dbReference type="InterPro" id="IPR003964">
    <property type="entry name" value="Carb_kinase"/>
</dbReference>
<gene>
    <name evidence="6" type="ORF">PAPYR_6208</name>
</gene>
<name>A0ABQ8UFR7_9EUKA</name>
<dbReference type="EMBL" id="JAPMOS010000034">
    <property type="protein sequence ID" value="KAJ4458096.1"/>
    <property type="molecule type" value="Genomic_DNA"/>
</dbReference>
<dbReference type="NCBIfam" id="TIGR00746">
    <property type="entry name" value="arcC"/>
    <property type="match status" value="1"/>
</dbReference>
<evidence type="ECO:0000256" key="2">
    <source>
        <dbReference type="ARBA" id="ARBA00022679"/>
    </source>
</evidence>
<dbReference type="GO" id="GO:0008804">
    <property type="term" value="F:carbamate kinase activity"/>
    <property type="evidence" value="ECO:0007669"/>
    <property type="project" value="UniProtKB-EC"/>
</dbReference>
<protein>
    <recommendedName>
        <fullName evidence="4">Carbamate kinase</fullName>
    </recommendedName>
</protein>
<evidence type="ECO:0000256" key="3">
    <source>
        <dbReference type="ARBA" id="ARBA00022777"/>
    </source>
</evidence>
<comment type="caution">
    <text evidence="6">The sequence shown here is derived from an EMBL/GenBank/DDBJ whole genome shotgun (WGS) entry which is preliminary data.</text>
</comment>
<dbReference type="Pfam" id="PF00696">
    <property type="entry name" value="AA_kinase"/>
    <property type="match status" value="1"/>
</dbReference>
<sequence>MRILIALGGNAIKQEKETGTKEEQIHNVDVTAQQIARILAADPTRQIVLTHGNGPQAGNLALQQDLGRTGGIPAQPWDIVGAMTQGQIGYMFQNRLQTRLAQLNIHTPCISLINQVLVDKNDRQFQGENASKPVGNFLSEEEAMQMRREKGWIVKCVKPSAAKPWRRVVPSPDPISNVEAETIRGLIERGVIVIASGGGGIPVISDEAGGFTGVEAVIDKDLAGQRLASAVGADVLMILTDVPAAIINYGKPNAQALGTVRLAEMEQYQREGHFAPGSMGPKVEACLRHVRATGHKAIITSLDKAVDALAGAAGTHIVA</sequence>
<dbReference type="InterPro" id="IPR036393">
    <property type="entry name" value="AceGlu_kinase-like_sf"/>
</dbReference>
<reference evidence="6" key="1">
    <citation type="journal article" date="2022" name="bioRxiv">
        <title>Genomics of Preaxostyla Flagellates Illuminates Evolutionary Transitions and the Path Towards Mitochondrial Loss.</title>
        <authorList>
            <person name="Novak L.V.F."/>
            <person name="Treitli S.C."/>
            <person name="Pyrih J."/>
            <person name="Halakuc P."/>
            <person name="Pipaliya S.V."/>
            <person name="Vacek V."/>
            <person name="Brzon O."/>
            <person name="Soukal P."/>
            <person name="Eme L."/>
            <person name="Dacks J.B."/>
            <person name="Karnkowska A."/>
            <person name="Elias M."/>
            <person name="Hampl V."/>
        </authorList>
    </citation>
    <scope>NUCLEOTIDE SEQUENCE</scope>
    <source>
        <strain evidence="6">RCP-MX</strain>
    </source>
</reference>
<dbReference type="PRINTS" id="PR01469">
    <property type="entry name" value="CARBMTKINASE"/>
</dbReference>
<dbReference type="NCBIfam" id="NF009007">
    <property type="entry name" value="PRK12352.1"/>
    <property type="match status" value="1"/>
</dbReference>
<dbReference type="PANTHER" id="PTHR30409">
    <property type="entry name" value="CARBAMATE KINASE"/>
    <property type="match status" value="1"/>
</dbReference>
<comment type="similarity">
    <text evidence="1 4">Belongs to the carbamate kinase family.</text>
</comment>
<dbReference type="PIRSF" id="PIRSF000723">
    <property type="entry name" value="Carbamate_kin"/>
    <property type="match status" value="1"/>
</dbReference>
<keyword evidence="7" id="KW-1185">Reference proteome</keyword>
<dbReference type="InterPro" id="IPR001048">
    <property type="entry name" value="Asp/Glu/Uridylate_kinase"/>
</dbReference>
<evidence type="ECO:0000256" key="1">
    <source>
        <dbReference type="ARBA" id="ARBA00011066"/>
    </source>
</evidence>
<organism evidence="6 7">
    <name type="scientific">Paratrimastix pyriformis</name>
    <dbReference type="NCBI Taxonomy" id="342808"/>
    <lineage>
        <taxon>Eukaryota</taxon>
        <taxon>Metamonada</taxon>
        <taxon>Preaxostyla</taxon>
        <taxon>Paratrimastigidae</taxon>
        <taxon>Paratrimastix</taxon>
    </lineage>
</organism>
<dbReference type="CDD" id="cd04235">
    <property type="entry name" value="AAK_CK"/>
    <property type="match status" value="1"/>
</dbReference>
<proteinExistence type="inferred from homology"/>
<keyword evidence="3 4" id="KW-0418">Kinase</keyword>
<accession>A0ABQ8UFR7</accession>
<evidence type="ECO:0000313" key="6">
    <source>
        <dbReference type="EMBL" id="KAJ4458096.1"/>
    </source>
</evidence>
<feature type="domain" description="Aspartate/glutamate/uridylate kinase" evidence="5">
    <location>
        <begin position="1"/>
        <end position="301"/>
    </location>
</feature>
<dbReference type="Gene3D" id="3.40.1160.10">
    <property type="entry name" value="Acetylglutamate kinase-like"/>
    <property type="match status" value="1"/>
</dbReference>
<evidence type="ECO:0000313" key="7">
    <source>
        <dbReference type="Proteomes" id="UP001141327"/>
    </source>
</evidence>
<evidence type="ECO:0000259" key="5">
    <source>
        <dbReference type="Pfam" id="PF00696"/>
    </source>
</evidence>